<dbReference type="SMART" id="SM00421">
    <property type="entry name" value="HTH_LUXR"/>
    <property type="match status" value="1"/>
</dbReference>
<dbReference type="CDD" id="cd06170">
    <property type="entry name" value="LuxR_C_like"/>
    <property type="match status" value="1"/>
</dbReference>
<evidence type="ECO:0000313" key="7">
    <source>
        <dbReference type="Proteomes" id="UP000431744"/>
    </source>
</evidence>
<dbReference type="GO" id="GO:0006355">
    <property type="term" value="P:regulation of DNA-templated transcription"/>
    <property type="evidence" value="ECO:0007669"/>
    <property type="project" value="InterPro"/>
</dbReference>
<evidence type="ECO:0000259" key="5">
    <source>
        <dbReference type="PROSITE" id="PS50043"/>
    </source>
</evidence>
<evidence type="ECO:0000256" key="1">
    <source>
        <dbReference type="ARBA" id="ARBA00023015"/>
    </source>
</evidence>
<gene>
    <name evidence="6" type="ORF">F8O04_01375</name>
</gene>
<dbReference type="InterPro" id="IPR016032">
    <property type="entry name" value="Sig_transdc_resp-reg_C-effctor"/>
</dbReference>
<accession>A0A6H9WDE8</accession>
<dbReference type="InterPro" id="IPR000792">
    <property type="entry name" value="Tscrpt_reg_LuxR_C"/>
</dbReference>
<dbReference type="PANTHER" id="PTHR44688">
    <property type="entry name" value="DNA-BINDING TRANSCRIPTIONAL ACTIVATOR DEVR_DOSR"/>
    <property type="match status" value="1"/>
</dbReference>
<comment type="caution">
    <text evidence="6">The sequence shown here is derived from an EMBL/GenBank/DDBJ whole genome shotgun (WGS) entry which is preliminary data.</text>
</comment>
<keyword evidence="2" id="KW-0238">DNA-binding</keyword>
<dbReference type="AlphaFoldDB" id="A0A6H9WDE8"/>
<feature type="region of interest" description="Disordered" evidence="4">
    <location>
        <begin position="1"/>
        <end position="21"/>
    </location>
</feature>
<evidence type="ECO:0000313" key="6">
    <source>
        <dbReference type="EMBL" id="KAB1648972.1"/>
    </source>
</evidence>
<organism evidence="6 7">
    <name type="scientific">Pseudoclavibacter endophyticus</name>
    <dbReference type="NCBI Taxonomy" id="1778590"/>
    <lineage>
        <taxon>Bacteria</taxon>
        <taxon>Bacillati</taxon>
        <taxon>Actinomycetota</taxon>
        <taxon>Actinomycetes</taxon>
        <taxon>Micrococcales</taxon>
        <taxon>Microbacteriaceae</taxon>
        <taxon>Pseudoclavibacter</taxon>
    </lineage>
</organism>
<dbReference type="GO" id="GO:0003677">
    <property type="term" value="F:DNA binding"/>
    <property type="evidence" value="ECO:0007669"/>
    <property type="project" value="UniProtKB-KW"/>
</dbReference>
<reference evidence="6 7" key="1">
    <citation type="submission" date="2019-09" db="EMBL/GenBank/DDBJ databases">
        <title>Phylogeny of genus Pseudoclavibacter and closely related genus.</title>
        <authorList>
            <person name="Li Y."/>
        </authorList>
    </citation>
    <scope>NUCLEOTIDE SEQUENCE [LARGE SCALE GENOMIC DNA]</scope>
    <source>
        <strain evidence="6 7">EGI 60007</strain>
    </source>
</reference>
<keyword evidence="3" id="KW-0804">Transcription</keyword>
<keyword evidence="1" id="KW-0805">Transcription regulation</keyword>
<protein>
    <recommendedName>
        <fullName evidence="5">HTH luxR-type domain-containing protein</fullName>
    </recommendedName>
</protein>
<evidence type="ECO:0000256" key="3">
    <source>
        <dbReference type="ARBA" id="ARBA00023163"/>
    </source>
</evidence>
<proteinExistence type="predicted"/>
<dbReference type="EMBL" id="WBJY01000001">
    <property type="protein sequence ID" value="KAB1648972.1"/>
    <property type="molecule type" value="Genomic_DNA"/>
</dbReference>
<dbReference type="RefSeq" id="WP_158027525.1">
    <property type="nucleotide sequence ID" value="NZ_BMHG01000001.1"/>
</dbReference>
<dbReference type="InterPro" id="IPR036388">
    <property type="entry name" value="WH-like_DNA-bd_sf"/>
</dbReference>
<dbReference type="SUPFAM" id="SSF46894">
    <property type="entry name" value="C-terminal effector domain of the bipartite response regulators"/>
    <property type="match status" value="1"/>
</dbReference>
<sequence length="538" mass="59117">MSSTDAQNADDPEARTVIDSPSARHVSGIGSGRAVAQGDRATWARGHRACVDDLVRRRDWRGLRSYVAENWIAIWFSYPLGELPHVLEDVPHRALLDSTGGAALLVLALQREAAGMTAMRKLPPLVRAAANAVGNRSVGSVRTSFRRFRPLLAVLGKLQRENSRVQASNYPILLLQAGLSAVYAGEFRTADLWLAQAGQFASPDQAPFHRRDVAATRALLNAAFGRPAVAEAQLGLARQEPRTDSWVEQGVDAVIEVTSVALQMQRHDWTPPEDLLALPWWNLQPHWPAAVWVVSVGLLARGENERLDRLLSQLELSGLESPEQSGLFDSIFPTVRTLLSAAEGRTASPEIRDRLASHDDPLARLAQSADAVVRNRRDEALALASPSERAIDDTLTLGVKESIQASALVEAKRMGEAIDLLDETLARREAARALAPLFVPRNVAETIAAEPRLAHHADRVIAIGAREPVVDLTARERELFRLLLGDKNLRQIAAELGRTENTLKTHRRHLYRKLGVSSRDELRSRALRGSELWSGDGE</sequence>
<dbReference type="PRINTS" id="PR00038">
    <property type="entry name" value="HTHLUXR"/>
</dbReference>
<keyword evidence="7" id="KW-1185">Reference proteome</keyword>
<evidence type="ECO:0000256" key="2">
    <source>
        <dbReference type="ARBA" id="ARBA00023125"/>
    </source>
</evidence>
<name>A0A6H9WDE8_9MICO</name>
<feature type="domain" description="HTH luxR-type" evidence="5">
    <location>
        <begin position="465"/>
        <end position="530"/>
    </location>
</feature>
<evidence type="ECO:0000256" key="4">
    <source>
        <dbReference type="SAM" id="MobiDB-lite"/>
    </source>
</evidence>
<dbReference type="PROSITE" id="PS50043">
    <property type="entry name" value="HTH_LUXR_2"/>
    <property type="match status" value="1"/>
</dbReference>
<dbReference type="Gene3D" id="1.10.10.10">
    <property type="entry name" value="Winged helix-like DNA-binding domain superfamily/Winged helix DNA-binding domain"/>
    <property type="match status" value="1"/>
</dbReference>
<dbReference type="OrthoDB" id="3178268at2"/>
<dbReference type="Proteomes" id="UP000431744">
    <property type="component" value="Unassembled WGS sequence"/>
</dbReference>
<dbReference type="Pfam" id="PF00196">
    <property type="entry name" value="GerE"/>
    <property type="match status" value="1"/>
</dbReference>
<dbReference type="PANTHER" id="PTHR44688:SF16">
    <property type="entry name" value="DNA-BINDING TRANSCRIPTIONAL ACTIVATOR DEVR_DOSR"/>
    <property type="match status" value="1"/>
</dbReference>